<dbReference type="AlphaFoldDB" id="A0A8X6JQJ1"/>
<dbReference type="EMBL" id="BMAV01024043">
    <property type="protein sequence ID" value="GFS29693.1"/>
    <property type="molecule type" value="Genomic_DNA"/>
</dbReference>
<evidence type="ECO:0000313" key="1">
    <source>
        <dbReference type="EMBL" id="GFS29693.1"/>
    </source>
</evidence>
<proteinExistence type="predicted"/>
<dbReference type="Proteomes" id="UP000886998">
    <property type="component" value="Unassembled WGS sequence"/>
</dbReference>
<sequence>MAEIFNYIENHDDSQFTLKDLRDVLTGDPEEERLRIVEAAATIIREDIRSSAVETKCYPPPSKMLIKENQEK</sequence>
<name>A0A8X6JQJ1_9ARAC</name>
<keyword evidence="2" id="KW-1185">Reference proteome</keyword>
<reference evidence="1" key="1">
    <citation type="submission" date="2020-08" db="EMBL/GenBank/DDBJ databases">
        <title>Multicomponent nature underlies the extraordinary mechanical properties of spider dragline silk.</title>
        <authorList>
            <person name="Kono N."/>
            <person name="Nakamura H."/>
            <person name="Mori M."/>
            <person name="Yoshida Y."/>
            <person name="Ohtoshi R."/>
            <person name="Malay A.D."/>
            <person name="Moran D.A.P."/>
            <person name="Tomita M."/>
            <person name="Numata K."/>
            <person name="Arakawa K."/>
        </authorList>
    </citation>
    <scope>NUCLEOTIDE SEQUENCE</scope>
</reference>
<protein>
    <submittedName>
        <fullName evidence="1">Uncharacterized protein</fullName>
    </submittedName>
</protein>
<evidence type="ECO:0000313" key="2">
    <source>
        <dbReference type="Proteomes" id="UP000886998"/>
    </source>
</evidence>
<gene>
    <name evidence="1" type="ORF">TNIN_363071</name>
</gene>
<dbReference type="OrthoDB" id="6753017at2759"/>
<organism evidence="1 2">
    <name type="scientific">Trichonephila inaurata madagascariensis</name>
    <dbReference type="NCBI Taxonomy" id="2747483"/>
    <lineage>
        <taxon>Eukaryota</taxon>
        <taxon>Metazoa</taxon>
        <taxon>Ecdysozoa</taxon>
        <taxon>Arthropoda</taxon>
        <taxon>Chelicerata</taxon>
        <taxon>Arachnida</taxon>
        <taxon>Araneae</taxon>
        <taxon>Araneomorphae</taxon>
        <taxon>Entelegynae</taxon>
        <taxon>Araneoidea</taxon>
        <taxon>Nephilidae</taxon>
        <taxon>Trichonephila</taxon>
        <taxon>Trichonephila inaurata</taxon>
    </lineage>
</organism>
<comment type="caution">
    <text evidence="1">The sequence shown here is derived from an EMBL/GenBank/DDBJ whole genome shotgun (WGS) entry which is preliminary data.</text>
</comment>
<accession>A0A8X6JQJ1</accession>